<dbReference type="InterPro" id="IPR019406">
    <property type="entry name" value="APLF_PBZ"/>
</dbReference>
<dbReference type="Gene3D" id="2.60.200.20">
    <property type="match status" value="1"/>
</dbReference>
<dbReference type="GO" id="GO:0006302">
    <property type="term" value="P:double-strand break repair"/>
    <property type="evidence" value="ECO:0007669"/>
    <property type="project" value="InterPro"/>
</dbReference>
<dbReference type="InParanoid" id="A0A6J0V442"/>
<evidence type="ECO:0000259" key="7">
    <source>
        <dbReference type="Pfam" id="PF10283"/>
    </source>
</evidence>
<feature type="region of interest" description="Disordered" evidence="6">
    <location>
        <begin position="198"/>
        <end position="319"/>
    </location>
</feature>
<dbReference type="GO" id="GO:0035861">
    <property type="term" value="C:site of double-strand break"/>
    <property type="evidence" value="ECO:0007669"/>
    <property type="project" value="TreeGrafter"/>
</dbReference>
<dbReference type="GO" id="GO:0003906">
    <property type="term" value="F:DNA-(apurinic or apyrimidinic site) endonuclease activity"/>
    <property type="evidence" value="ECO:0007669"/>
    <property type="project" value="InterPro"/>
</dbReference>
<dbReference type="Proteomes" id="UP001652642">
    <property type="component" value="Chromosome 1"/>
</dbReference>
<dbReference type="GO" id="GO:0008270">
    <property type="term" value="F:zinc ion binding"/>
    <property type="evidence" value="ECO:0007669"/>
    <property type="project" value="UniProtKB-KW"/>
</dbReference>
<gene>
    <name evidence="10" type="primary">APLF</name>
</gene>
<evidence type="ECO:0000256" key="3">
    <source>
        <dbReference type="ARBA" id="ARBA00022801"/>
    </source>
</evidence>
<dbReference type="GO" id="GO:0005829">
    <property type="term" value="C:cytosol"/>
    <property type="evidence" value="ECO:0007669"/>
    <property type="project" value="UniProtKB-SubCell"/>
</dbReference>
<dbReference type="InterPro" id="IPR008984">
    <property type="entry name" value="SMAD_FHA_dom_sf"/>
</dbReference>
<accession>A0A6J0V442</accession>
<evidence type="ECO:0000256" key="4">
    <source>
        <dbReference type="ARBA" id="ARBA00023204"/>
    </source>
</evidence>
<sequence length="504" mass="56450">MSGFELAPVDGGCPVVLPPGETVIGRGALLGITDKRVSRKHAILKVAGNQLSIKPVHINPCFYRPNENGQLLPLDTDKWHQLSSGDSFSLLVDKYVFKILFSPSESLQRKNCSHNVEDMSDQIPATLQSTKMPHRQPAVQEIKFSSKSQFLEGYAVLEKATEIPNKHSTTICDTEKQHFTQRKRALPAWMLQTDVTMQNPSASVPERGDSEKIKKAHGKKKITENEAGLETQHVQGTSIKPDVERIEKAESRSVPQGTESSAERCNRLLENEEPGLNLDVQTCQSTRTGTTGNRLESINSKPEWVSQDEASASSVHQGEIQDRALNQATERDVSNLAGSQGVSQSSNIPRHQRTACQYGRSCYRKNPIHFQQFSHPGDSDYYVTEAVSQADTDNRPECPYGVSCYRKNPQHRLEYKHTAPPESERRQTRPKAAKKGRWAFSDKNAHDDESDGCNPSDSFLDHEESEKCDSTDEDSDWDPDIEDQDNEDFDTLLKEAQNFAKSKK</sequence>
<dbReference type="KEGG" id="pvt:110088791"/>
<feature type="domain" description="PBZ-type" evidence="7">
    <location>
        <begin position="353"/>
        <end position="378"/>
    </location>
</feature>
<feature type="compositionally biased region" description="Basic and acidic residues" evidence="6">
    <location>
        <begin position="261"/>
        <end position="270"/>
    </location>
</feature>
<feature type="domain" description="PNK FHA" evidence="8">
    <location>
        <begin position="14"/>
        <end position="61"/>
    </location>
</feature>
<organism evidence="9 10">
    <name type="scientific">Pogona vitticeps</name>
    <name type="common">central bearded dragon</name>
    <dbReference type="NCBI Taxonomy" id="103695"/>
    <lineage>
        <taxon>Eukaryota</taxon>
        <taxon>Metazoa</taxon>
        <taxon>Chordata</taxon>
        <taxon>Craniata</taxon>
        <taxon>Vertebrata</taxon>
        <taxon>Euteleostomi</taxon>
        <taxon>Lepidosauria</taxon>
        <taxon>Squamata</taxon>
        <taxon>Bifurcata</taxon>
        <taxon>Unidentata</taxon>
        <taxon>Episquamata</taxon>
        <taxon>Toxicofera</taxon>
        <taxon>Iguania</taxon>
        <taxon>Acrodonta</taxon>
        <taxon>Agamidae</taxon>
        <taxon>Amphibolurinae</taxon>
        <taxon>Pogona</taxon>
    </lineage>
</organism>
<dbReference type="PANTHER" id="PTHR21315">
    <property type="entry name" value="APRATAXIN AND PNK-LIKE FACTOR-RELATED"/>
    <property type="match status" value="1"/>
</dbReference>
<feature type="compositionally biased region" description="Acidic residues" evidence="6">
    <location>
        <begin position="471"/>
        <end position="488"/>
    </location>
</feature>
<evidence type="ECO:0000256" key="2">
    <source>
        <dbReference type="ARBA" id="ARBA00022763"/>
    </source>
</evidence>
<dbReference type="GO" id="GO:0005634">
    <property type="term" value="C:nucleus"/>
    <property type="evidence" value="ECO:0007669"/>
    <property type="project" value="UniProtKB-SubCell"/>
</dbReference>
<dbReference type="GO" id="GO:0000166">
    <property type="term" value="F:nucleotide binding"/>
    <property type="evidence" value="ECO:0007669"/>
    <property type="project" value="UniProtKB-KW"/>
</dbReference>
<dbReference type="OrthoDB" id="10256774at2759"/>
<comment type="subcellular location">
    <subcellularLocation>
        <location evidence="1">Nucleus</location>
    </subcellularLocation>
</comment>
<feature type="region of interest" description="Disordered" evidence="6">
    <location>
        <begin position="411"/>
        <end position="488"/>
    </location>
</feature>
<dbReference type="GO" id="GO:0008408">
    <property type="term" value="F:3'-5' exonuclease activity"/>
    <property type="evidence" value="ECO:0007669"/>
    <property type="project" value="InterPro"/>
</dbReference>
<feature type="compositionally biased region" description="Polar residues" evidence="6">
    <location>
        <begin position="279"/>
        <end position="300"/>
    </location>
</feature>
<reference evidence="10" key="2">
    <citation type="submission" date="2025-08" db="UniProtKB">
        <authorList>
            <consortium name="RefSeq"/>
        </authorList>
    </citation>
    <scope>IDENTIFICATION</scope>
</reference>
<dbReference type="CDD" id="cd22717">
    <property type="entry name" value="FHA_APLF"/>
    <property type="match status" value="1"/>
</dbReference>
<dbReference type="RefSeq" id="XP_020666973.2">
    <property type="nucleotide sequence ID" value="XM_020811314.2"/>
</dbReference>
<keyword evidence="9" id="KW-1185">Reference proteome</keyword>
<dbReference type="AlphaFoldDB" id="A0A6J0V442"/>
<dbReference type="Pfam" id="PF10283">
    <property type="entry name" value="zf-CCHH"/>
    <property type="match status" value="2"/>
</dbReference>
<dbReference type="GeneID" id="110088791"/>
<evidence type="ECO:0000313" key="9">
    <source>
        <dbReference type="Proteomes" id="UP001652642"/>
    </source>
</evidence>
<dbReference type="InterPro" id="IPR041388">
    <property type="entry name" value="FHA_2"/>
</dbReference>
<evidence type="ECO:0000259" key="8">
    <source>
        <dbReference type="Pfam" id="PF17913"/>
    </source>
</evidence>
<feature type="compositionally biased region" description="Basic and acidic residues" evidence="6">
    <location>
        <begin position="241"/>
        <end position="251"/>
    </location>
</feature>
<protein>
    <submittedName>
        <fullName evidence="10">Aprataxin and PNK-like factor isoform X1</fullName>
    </submittedName>
</protein>
<reference evidence="9" key="1">
    <citation type="submission" date="2025-05" db="UniProtKB">
        <authorList>
            <consortium name="RefSeq"/>
        </authorList>
    </citation>
    <scope>NUCLEOTIDE SEQUENCE [LARGE SCALE GENOMIC DNA]</scope>
</reference>
<feature type="compositionally biased region" description="Basic and acidic residues" evidence="6">
    <location>
        <begin position="411"/>
        <end position="427"/>
    </location>
</feature>
<evidence type="ECO:0000256" key="6">
    <source>
        <dbReference type="SAM" id="MobiDB-lite"/>
    </source>
</evidence>
<feature type="compositionally biased region" description="Basic residues" evidence="6">
    <location>
        <begin position="428"/>
        <end position="437"/>
    </location>
</feature>
<dbReference type="PANTHER" id="PTHR21315:SF2">
    <property type="entry name" value="APRATAXIN AND PNK-LIKE FACTOR"/>
    <property type="match status" value="1"/>
</dbReference>
<keyword evidence="4" id="KW-0234">DNA repair</keyword>
<keyword evidence="5" id="KW-0539">Nucleus</keyword>
<feature type="compositionally biased region" description="Basic and acidic residues" evidence="6">
    <location>
        <begin position="459"/>
        <end position="470"/>
    </location>
</feature>
<evidence type="ECO:0000313" key="10">
    <source>
        <dbReference type="RefSeq" id="XP_020666973.2"/>
    </source>
</evidence>
<proteinExistence type="predicted"/>
<dbReference type="Pfam" id="PF17913">
    <property type="entry name" value="FHA_2"/>
    <property type="match status" value="1"/>
</dbReference>
<keyword evidence="3" id="KW-0378">Hydrolase</keyword>
<keyword evidence="2" id="KW-0227">DNA damage</keyword>
<feature type="domain" description="PBZ-type" evidence="7">
    <location>
        <begin position="395"/>
        <end position="419"/>
    </location>
</feature>
<dbReference type="SUPFAM" id="SSF49879">
    <property type="entry name" value="SMAD/FHA domain"/>
    <property type="match status" value="1"/>
</dbReference>
<evidence type="ECO:0000256" key="1">
    <source>
        <dbReference type="ARBA" id="ARBA00004123"/>
    </source>
</evidence>
<evidence type="ECO:0000256" key="5">
    <source>
        <dbReference type="ARBA" id="ARBA00023242"/>
    </source>
</evidence>
<dbReference type="InterPro" id="IPR039253">
    <property type="entry name" value="APLF"/>
</dbReference>
<name>A0A6J0V442_9SAUR</name>
<dbReference type="CTD" id="200558"/>